<evidence type="ECO:0000313" key="2">
    <source>
        <dbReference type="EMBL" id="TLF52038.1"/>
    </source>
</evidence>
<keyword evidence="3" id="KW-1185">Reference proteome</keyword>
<dbReference type="InterPro" id="IPR054232">
    <property type="entry name" value="DUF6957"/>
</dbReference>
<dbReference type="EMBL" id="VBUI01000007">
    <property type="protein sequence ID" value="TLF52038.1"/>
    <property type="molecule type" value="Genomic_DNA"/>
</dbReference>
<reference evidence="2 3" key="1">
    <citation type="journal article" date="2007" name="Int. J. Syst. Evol. Microbiol.">
        <title>Halomonas saccharevitans sp. nov., Halomonas arcis sp. nov. and Halomonas subterranea sp. nov., halophilic bacteria isolated from hypersaline environments of China.</title>
        <authorList>
            <person name="Xu X.W."/>
            <person name="Wu Y.H."/>
            <person name="Zhou Z."/>
            <person name="Wang C.S."/>
            <person name="Zhou Y.G."/>
            <person name="Zhang H.B."/>
            <person name="Wang Y."/>
            <person name="Wu M."/>
        </authorList>
    </citation>
    <scope>NUCLEOTIDE SEQUENCE [LARGE SCALE GENOMIC DNA]</scope>
    <source>
        <strain evidence="2 3">TBZ3</strain>
    </source>
</reference>
<evidence type="ECO:0000313" key="3">
    <source>
        <dbReference type="Proteomes" id="UP000306973"/>
    </source>
</evidence>
<dbReference type="OrthoDB" id="9918338at2"/>
<comment type="caution">
    <text evidence="2">The sequence shown here is derived from an EMBL/GenBank/DDBJ whole genome shotgun (WGS) entry which is preliminary data.</text>
</comment>
<protein>
    <recommendedName>
        <fullName evidence="1">DUF6957 domain-containing protein</fullName>
    </recommendedName>
</protein>
<dbReference type="AlphaFoldDB" id="A0A5R8MLL1"/>
<proteinExistence type="predicted"/>
<gene>
    <name evidence="2" type="ORF">FEI13_05765</name>
</gene>
<dbReference type="Pfam" id="PF22275">
    <property type="entry name" value="DUF6957"/>
    <property type="match status" value="1"/>
</dbReference>
<name>A0A5R8MLL1_9GAMM</name>
<feature type="domain" description="DUF6957" evidence="1">
    <location>
        <begin position="64"/>
        <end position="134"/>
    </location>
</feature>
<sequence length="163" mass="19000">MLDHNEIQKQKVHLREQHRDKLSSTALEDFVTKLCTYYLIKPQPCWAIHEKDIDGRASIVRKWQIVNVVDTKVAMRFLFSEMLVSDYKNRGIFGDYVFTSLIEYFDIENGLVKTKNTLYCLDGEGEEVNATLLEFSKMRAIKQPLHMVRAIERDVGTIQDPTD</sequence>
<organism evidence="2 3">
    <name type="scientific">Halomonas urmiana</name>
    <dbReference type="NCBI Taxonomy" id="490901"/>
    <lineage>
        <taxon>Bacteria</taxon>
        <taxon>Pseudomonadati</taxon>
        <taxon>Pseudomonadota</taxon>
        <taxon>Gammaproteobacteria</taxon>
        <taxon>Oceanospirillales</taxon>
        <taxon>Halomonadaceae</taxon>
        <taxon>Halomonas</taxon>
    </lineage>
</organism>
<evidence type="ECO:0000259" key="1">
    <source>
        <dbReference type="Pfam" id="PF22275"/>
    </source>
</evidence>
<dbReference type="Proteomes" id="UP000306973">
    <property type="component" value="Unassembled WGS sequence"/>
</dbReference>
<dbReference type="RefSeq" id="WP_138180296.1">
    <property type="nucleotide sequence ID" value="NZ_VBUI01000007.1"/>
</dbReference>
<accession>A0A5R8MLL1</accession>